<keyword evidence="7" id="KW-0762">Sugar transport</keyword>
<evidence type="ECO:0000313" key="17">
    <source>
        <dbReference type="Proteomes" id="UP000284657"/>
    </source>
</evidence>
<evidence type="ECO:0000256" key="8">
    <source>
        <dbReference type="ARBA" id="ARBA00022692"/>
    </source>
</evidence>
<comment type="caution">
    <text evidence="15">The sequence shown here is derived from an EMBL/GenBank/DDBJ whole genome shotgun (WGS) entry which is preliminary data.</text>
</comment>
<dbReference type="Proteomes" id="UP000277300">
    <property type="component" value="Unassembled WGS sequence"/>
</dbReference>
<reference evidence="16 17" key="1">
    <citation type="submission" date="2018-07" db="EMBL/GenBank/DDBJ databases">
        <title>Genome sequencing of oomycete isolates from Chile give support for New Zealand origin for Phytophthora kernoviae and make available the first Nothophytophthora sp. genome.</title>
        <authorList>
            <person name="Studholme D.J."/>
            <person name="Sanfuentes E."/>
            <person name="Panda P."/>
            <person name="Hill R."/>
            <person name="Sambles C."/>
            <person name="Grant M."/>
            <person name="Williams N.M."/>
            <person name="Mcdougal R.L."/>
        </authorList>
    </citation>
    <scope>NUCLEOTIDE SEQUENCE [LARGE SCALE GENOMIC DNA]</scope>
    <source>
        <strain evidence="15">Chile6</strain>
        <strain evidence="14">Chile7</strain>
    </source>
</reference>
<comment type="similarity">
    <text evidence="3">Belongs to the SWEET sugar transporter family.</text>
</comment>
<evidence type="ECO:0000313" key="15">
    <source>
        <dbReference type="EMBL" id="RLN58831.1"/>
    </source>
</evidence>
<dbReference type="PANTHER" id="PTHR10791">
    <property type="entry name" value="RAG1-ACTIVATING PROTEIN 1"/>
    <property type="match status" value="1"/>
</dbReference>
<dbReference type="Pfam" id="PF03083">
    <property type="entry name" value="MtN3_slv"/>
    <property type="match status" value="2"/>
</dbReference>
<evidence type="ECO:0000256" key="3">
    <source>
        <dbReference type="ARBA" id="ARBA00007809"/>
    </source>
</evidence>
<keyword evidence="11" id="KW-0333">Golgi apparatus</keyword>
<protein>
    <recommendedName>
        <fullName evidence="4">Sugar transporter SWEET1</fullName>
    </recommendedName>
</protein>
<proteinExistence type="inferred from homology"/>
<dbReference type="EMBL" id="MBDO02000246">
    <property type="protein sequence ID" value="RLN58831.1"/>
    <property type="molecule type" value="Genomic_DNA"/>
</dbReference>
<evidence type="ECO:0000256" key="5">
    <source>
        <dbReference type="ARBA" id="ARBA00022448"/>
    </source>
</evidence>
<keyword evidence="10 13" id="KW-1133">Transmembrane helix</keyword>
<dbReference type="OrthoDB" id="409725at2759"/>
<organism evidence="15 16">
    <name type="scientific">Phytophthora kernoviae</name>
    <dbReference type="NCBI Taxonomy" id="325452"/>
    <lineage>
        <taxon>Eukaryota</taxon>
        <taxon>Sar</taxon>
        <taxon>Stramenopiles</taxon>
        <taxon>Oomycota</taxon>
        <taxon>Peronosporomycetes</taxon>
        <taxon>Peronosporales</taxon>
        <taxon>Peronosporaceae</taxon>
        <taxon>Phytophthora</taxon>
    </lineage>
</organism>
<comment type="subcellular location">
    <subcellularLocation>
        <location evidence="1">Cell membrane</location>
        <topology evidence="1">Multi-pass membrane protein</topology>
    </subcellularLocation>
    <subcellularLocation>
        <location evidence="2">Golgi apparatus membrane</location>
        <topology evidence="2">Multi-pass membrane protein</topology>
    </subcellularLocation>
</comment>
<evidence type="ECO:0000256" key="7">
    <source>
        <dbReference type="ARBA" id="ARBA00022597"/>
    </source>
</evidence>
<feature type="transmembrane region" description="Helical" evidence="13">
    <location>
        <begin position="163"/>
        <end position="184"/>
    </location>
</feature>
<keyword evidence="6" id="KW-1003">Cell membrane</keyword>
<evidence type="ECO:0000313" key="16">
    <source>
        <dbReference type="Proteomes" id="UP000277300"/>
    </source>
</evidence>
<dbReference type="AlphaFoldDB" id="A0A3F2RJZ0"/>
<evidence type="ECO:0000256" key="11">
    <source>
        <dbReference type="ARBA" id="ARBA00023034"/>
    </source>
</evidence>
<dbReference type="PANTHER" id="PTHR10791:SF30">
    <property type="entry name" value="SUGAR TRANSPORTER SWEET1"/>
    <property type="match status" value="1"/>
</dbReference>
<dbReference type="Gene3D" id="1.20.1280.290">
    <property type="match status" value="2"/>
</dbReference>
<feature type="transmembrane region" description="Helical" evidence="13">
    <location>
        <begin position="64"/>
        <end position="86"/>
    </location>
</feature>
<dbReference type="FunFam" id="1.20.1280.290:FF:000007">
    <property type="entry name" value="Bidirectional sugar transporter SWEET7"/>
    <property type="match status" value="1"/>
</dbReference>
<keyword evidence="5" id="KW-0813">Transport</keyword>
<evidence type="ECO:0000256" key="10">
    <source>
        <dbReference type="ARBA" id="ARBA00022989"/>
    </source>
</evidence>
<dbReference type="FunFam" id="1.20.1280.290:FF:000004">
    <property type="entry name" value="Sugar transporter SWEET"/>
    <property type="match status" value="1"/>
</dbReference>
<feature type="transmembrane region" description="Helical" evidence="13">
    <location>
        <begin position="36"/>
        <end position="58"/>
    </location>
</feature>
<dbReference type="GO" id="GO:0051119">
    <property type="term" value="F:sugar transmembrane transporter activity"/>
    <property type="evidence" value="ECO:0007669"/>
    <property type="project" value="InterPro"/>
</dbReference>
<dbReference type="InterPro" id="IPR004316">
    <property type="entry name" value="SWEET_rpt"/>
</dbReference>
<accession>A0A3F2RJZ0</accession>
<keyword evidence="12 13" id="KW-0472">Membrane</keyword>
<evidence type="ECO:0000256" key="2">
    <source>
        <dbReference type="ARBA" id="ARBA00004653"/>
    </source>
</evidence>
<feature type="transmembrane region" description="Helical" evidence="13">
    <location>
        <begin position="98"/>
        <end position="115"/>
    </location>
</feature>
<dbReference type="InterPro" id="IPR047664">
    <property type="entry name" value="SWEET"/>
</dbReference>
<name>A0A3F2RJZ0_9STRA</name>
<evidence type="ECO:0000313" key="14">
    <source>
        <dbReference type="EMBL" id="RLN54894.1"/>
    </source>
</evidence>
<keyword evidence="9" id="KW-0677">Repeat</keyword>
<gene>
    <name evidence="14" type="ORF">BBJ29_007722</name>
    <name evidence="15" type="ORF">BBP00_00006797</name>
</gene>
<evidence type="ECO:0000256" key="6">
    <source>
        <dbReference type="ARBA" id="ARBA00022475"/>
    </source>
</evidence>
<evidence type="ECO:0000256" key="9">
    <source>
        <dbReference type="ARBA" id="ARBA00022737"/>
    </source>
</evidence>
<dbReference type="Proteomes" id="UP000284657">
    <property type="component" value="Unassembled WGS sequence"/>
</dbReference>
<dbReference type="GO" id="GO:0005886">
    <property type="term" value="C:plasma membrane"/>
    <property type="evidence" value="ECO:0007669"/>
    <property type="project" value="UniProtKB-SubCell"/>
</dbReference>
<feature type="transmembrane region" description="Helical" evidence="13">
    <location>
        <begin position="190"/>
        <end position="211"/>
    </location>
</feature>
<evidence type="ECO:0000256" key="1">
    <source>
        <dbReference type="ARBA" id="ARBA00004651"/>
    </source>
</evidence>
<evidence type="ECO:0000256" key="13">
    <source>
        <dbReference type="SAM" id="Phobius"/>
    </source>
</evidence>
<dbReference type="GO" id="GO:0000139">
    <property type="term" value="C:Golgi membrane"/>
    <property type="evidence" value="ECO:0007669"/>
    <property type="project" value="UniProtKB-SubCell"/>
</dbReference>
<keyword evidence="8 13" id="KW-0812">Transmembrane</keyword>
<evidence type="ECO:0000256" key="12">
    <source>
        <dbReference type="ARBA" id="ARBA00023136"/>
    </source>
</evidence>
<evidence type="ECO:0000256" key="4">
    <source>
        <dbReference type="ARBA" id="ARBA00021741"/>
    </source>
</evidence>
<feature type="transmembrane region" description="Helical" evidence="13">
    <location>
        <begin position="6"/>
        <end position="24"/>
    </location>
</feature>
<sequence length="265" mass="29712">MSDVLTALRVLSTITAIMAALSPVPDFWRIYKNRSTGTVSILPVVTMFCNCYMWIMYAHLVNNFLPQFVICTIGMFTSVAFGAFYYHWSNDHSHIHQIYNVAFKVLAVYTLYYALGTSGVTNQSNDHVETTLGILSSVVNLALDASPLETMKEVVQTKDASTIPIILSTSFLVNAAVWVAYAIADNNIFLLVPNAIGMILCTIQVMLYLMYRPKQTSTHMSDKEEMQVVDFRQRPGIRGLYASVDYVDSMDNEHNSNSTDVLPFL</sequence>
<dbReference type="EMBL" id="MBAD02001421">
    <property type="protein sequence ID" value="RLN54894.1"/>
    <property type="molecule type" value="Genomic_DNA"/>
</dbReference>